<name>A0A645D330_9ZZZZ</name>
<organism evidence="1">
    <name type="scientific">bioreactor metagenome</name>
    <dbReference type="NCBI Taxonomy" id="1076179"/>
    <lineage>
        <taxon>unclassified sequences</taxon>
        <taxon>metagenomes</taxon>
        <taxon>ecological metagenomes</taxon>
    </lineage>
</organism>
<reference evidence="1" key="1">
    <citation type="submission" date="2019-08" db="EMBL/GenBank/DDBJ databases">
        <authorList>
            <person name="Kucharzyk K."/>
            <person name="Murdoch R.W."/>
            <person name="Higgins S."/>
            <person name="Loffler F."/>
        </authorList>
    </citation>
    <scope>NUCLEOTIDE SEQUENCE</scope>
</reference>
<sequence length="81" mass="9608">MKTIQDFAAYKNISINVINTWIYRHELPVIKIGRRNYIDEADYITWQSDHRKVIGKEQTAESEMPVVHKKSRVAAKMKKIY</sequence>
<dbReference type="InterPro" id="IPR009061">
    <property type="entry name" value="DNA-bd_dom_put_sf"/>
</dbReference>
<accession>A0A645D330</accession>
<dbReference type="SUPFAM" id="SSF46955">
    <property type="entry name" value="Putative DNA-binding domain"/>
    <property type="match status" value="1"/>
</dbReference>
<dbReference type="AlphaFoldDB" id="A0A645D330"/>
<gene>
    <name evidence="1" type="ORF">SDC9_130625</name>
</gene>
<dbReference type="EMBL" id="VSSQ01032331">
    <property type="protein sequence ID" value="MPM83561.1"/>
    <property type="molecule type" value="Genomic_DNA"/>
</dbReference>
<evidence type="ECO:0000313" key="1">
    <source>
        <dbReference type="EMBL" id="MPM83561.1"/>
    </source>
</evidence>
<proteinExistence type="predicted"/>
<comment type="caution">
    <text evidence="1">The sequence shown here is derived from an EMBL/GenBank/DDBJ whole genome shotgun (WGS) entry which is preliminary data.</text>
</comment>
<protein>
    <submittedName>
        <fullName evidence="1">Uncharacterized protein</fullName>
    </submittedName>
</protein>